<gene>
    <name evidence="2" type="ORF">HK100_012174</name>
</gene>
<evidence type="ECO:0000313" key="3">
    <source>
        <dbReference type="Proteomes" id="UP001211907"/>
    </source>
</evidence>
<comment type="caution">
    <text evidence="2">The sequence shown here is derived from an EMBL/GenBank/DDBJ whole genome shotgun (WGS) entry which is preliminary data.</text>
</comment>
<feature type="transmembrane region" description="Helical" evidence="1">
    <location>
        <begin position="121"/>
        <end position="142"/>
    </location>
</feature>
<proteinExistence type="predicted"/>
<keyword evidence="3" id="KW-1185">Reference proteome</keyword>
<protein>
    <submittedName>
        <fullName evidence="2">Uncharacterized protein</fullName>
    </submittedName>
</protein>
<feature type="transmembrane region" description="Helical" evidence="1">
    <location>
        <begin position="49"/>
        <end position="69"/>
    </location>
</feature>
<evidence type="ECO:0000256" key="1">
    <source>
        <dbReference type="SAM" id="Phobius"/>
    </source>
</evidence>
<organism evidence="2 3">
    <name type="scientific">Physocladia obscura</name>
    <dbReference type="NCBI Taxonomy" id="109957"/>
    <lineage>
        <taxon>Eukaryota</taxon>
        <taxon>Fungi</taxon>
        <taxon>Fungi incertae sedis</taxon>
        <taxon>Chytridiomycota</taxon>
        <taxon>Chytridiomycota incertae sedis</taxon>
        <taxon>Chytridiomycetes</taxon>
        <taxon>Chytridiales</taxon>
        <taxon>Chytriomycetaceae</taxon>
        <taxon>Physocladia</taxon>
    </lineage>
</organism>
<dbReference type="AlphaFoldDB" id="A0AAD5T131"/>
<dbReference type="Proteomes" id="UP001211907">
    <property type="component" value="Unassembled WGS sequence"/>
</dbReference>
<dbReference type="Gene3D" id="1.20.1070.10">
    <property type="entry name" value="Rhodopsin 7-helix transmembrane proteins"/>
    <property type="match status" value="1"/>
</dbReference>
<sequence>MVPCNVNLAAERFYILQPDGKSWFFLAIPFKKPSVDQAHPSTKTTLTVWFVNSTIGFIGSLVLTSYFYLPMFCFTSYQLARNPHLTPIFLSDKDIEQAEIGVNSLNSALLHTIRLQIERRVFTQCLILSMSLVVYYTPFWIYSFAAVANGGLVPSDPDGTGFWTVSNFLALDVVSTSILVLYFKADVRDKALFWVK</sequence>
<keyword evidence="1" id="KW-0472">Membrane</keyword>
<reference evidence="2" key="1">
    <citation type="submission" date="2020-05" db="EMBL/GenBank/DDBJ databases">
        <title>Phylogenomic resolution of chytrid fungi.</title>
        <authorList>
            <person name="Stajich J.E."/>
            <person name="Amses K."/>
            <person name="Simmons R."/>
            <person name="Seto K."/>
            <person name="Myers J."/>
            <person name="Bonds A."/>
            <person name="Quandt C.A."/>
            <person name="Barry K."/>
            <person name="Liu P."/>
            <person name="Grigoriev I."/>
            <person name="Longcore J.E."/>
            <person name="James T.Y."/>
        </authorList>
    </citation>
    <scope>NUCLEOTIDE SEQUENCE</scope>
    <source>
        <strain evidence="2">JEL0513</strain>
    </source>
</reference>
<accession>A0AAD5T131</accession>
<dbReference type="EMBL" id="JADGJH010000843">
    <property type="protein sequence ID" value="KAJ3121967.1"/>
    <property type="molecule type" value="Genomic_DNA"/>
</dbReference>
<keyword evidence="1" id="KW-0812">Transmembrane</keyword>
<feature type="transmembrane region" description="Helical" evidence="1">
    <location>
        <begin position="162"/>
        <end position="183"/>
    </location>
</feature>
<name>A0AAD5T131_9FUNG</name>
<evidence type="ECO:0000313" key="2">
    <source>
        <dbReference type="EMBL" id="KAJ3121967.1"/>
    </source>
</evidence>
<keyword evidence="1" id="KW-1133">Transmembrane helix</keyword>